<name>A0AAD3HME0_9CHLO</name>
<feature type="transmembrane region" description="Helical" evidence="6">
    <location>
        <begin position="150"/>
        <end position="170"/>
    </location>
</feature>
<dbReference type="GO" id="GO:0001518">
    <property type="term" value="C:voltage-gated sodium channel complex"/>
    <property type="evidence" value="ECO:0007669"/>
    <property type="project" value="TreeGrafter"/>
</dbReference>
<dbReference type="Pfam" id="PF00520">
    <property type="entry name" value="Ion_trans"/>
    <property type="match status" value="1"/>
</dbReference>
<feature type="transmembrane region" description="Helical" evidence="6">
    <location>
        <begin position="116"/>
        <end position="138"/>
    </location>
</feature>
<evidence type="ECO:0000259" key="7">
    <source>
        <dbReference type="Pfam" id="PF00520"/>
    </source>
</evidence>
<feature type="transmembrane region" description="Helical" evidence="6">
    <location>
        <begin position="77"/>
        <end position="95"/>
    </location>
</feature>
<gene>
    <name evidence="8" type="ORF">Agub_g7486</name>
</gene>
<comment type="subcellular location">
    <subcellularLocation>
        <location evidence="1">Membrane</location>
        <topology evidence="1">Multi-pass membrane protein</topology>
    </subcellularLocation>
</comment>
<dbReference type="EMBL" id="BMAR01000011">
    <property type="protein sequence ID" value="GFR46008.1"/>
    <property type="molecule type" value="Genomic_DNA"/>
</dbReference>
<dbReference type="Gene3D" id="1.20.120.350">
    <property type="entry name" value="Voltage-gated potassium channels. Chain C"/>
    <property type="match status" value="1"/>
</dbReference>
<dbReference type="InterPro" id="IPR027359">
    <property type="entry name" value="Volt_channel_dom_sf"/>
</dbReference>
<evidence type="ECO:0000256" key="6">
    <source>
        <dbReference type="SAM" id="Phobius"/>
    </source>
</evidence>
<dbReference type="GO" id="GO:0005248">
    <property type="term" value="F:voltage-gated sodium channel activity"/>
    <property type="evidence" value="ECO:0007669"/>
    <property type="project" value="TreeGrafter"/>
</dbReference>
<evidence type="ECO:0000256" key="2">
    <source>
        <dbReference type="ARBA" id="ARBA00022692"/>
    </source>
</evidence>
<feature type="transmembrane region" description="Helical" evidence="6">
    <location>
        <begin position="191"/>
        <end position="222"/>
    </location>
</feature>
<reference evidence="8 9" key="1">
    <citation type="journal article" date="2021" name="Sci. Rep.">
        <title>Genome sequencing of the multicellular alga Astrephomene provides insights into convergent evolution of germ-soma differentiation.</title>
        <authorList>
            <person name="Yamashita S."/>
            <person name="Yamamoto K."/>
            <person name="Matsuzaki R."/>
            <person name="Suzuki S."/>
            <person name="Yamaguchi H."/>
            <person name="Hirooka S."/>
            <person name="Minakuchi Y."/>
            <person name="Miyagishima S."/>
            <person name="Kawachi M."/>
            <person name="Toyoda A."/>
            <person name="Nozaki H."/>
        </authorList>
    </citation>
    <scope>NUCLEOTIDE SEQUENCE [LARGE SCALE GENOMIC DNA]</scope>
    <source>
        <strain evidence="8 9">NIES-4017</strain>
    </source>
</reference>
<evidence type="ECO:0000256" key="1">
    <source>
        <dbReference type="ARBA" id="ARBA00004141"/>
    </source>
</evidence>
<evidence type="ECO:0000256" key="3">
    <source>
        <dbReference type="ARBA" id="ARBA00022989"/>
    </source>
</evidence>
<dbReference type="AlphaFoldDB" id="A0AAD3HME0"/>
<organism evidence="8 9">
    <name type="scientific">Astrephomene gubernaculifera</name>
    <dbReference type="NCBI Taxonomy" id="47775"/>
    <lineage>
        <taxon>Eukaryota</taxon>
        <taxon>Viridiplantae</taxon>
        <taxon>Chlorophyta</taxon>
        <taxon>core chlorophytes</taxon>
        <taxon>Chlorophyceae</taxon>
        <taxon>CS clade</taxon>
        <taxon>Chlamydomonadales</taxon>
        <taxon>Astrephomenaceae</taxon>
        <taxon>Astrephomene</taxon>
    </lineage>
</organism>
<proteinExistence type="predicted"/>
<accession>A0AAD3HME0</accession>
<dbReference type="SUPFAM" id="SSF81324">
    <property type="entry name" value="Voltage-gated potassium channels"/>
    <property type="match status" value="1"/>
</dbReference>
<dbReference type="PANTHER" id="PTHR10037">
    <property type="entry name" value="VOLTAGE-GATED CATION CHANNEL CALCIUM AND SODIUM"/>
    <property type="match status" value="1"/>
</dbReference>
<keyword evidence="2 6" id="KW-0812">Transmembrane</keyword>
<feature type="transmembrane region" description="Helical" evidence="6">
    <location>
        <begin position="352"/>
        <end position="378"/>
    </location>
</feature>
<feature type="region of interest" description="Disordered" evidence="5">
    <location>
        <begin position="1"/>
        <end position="26"/>
    </location>
</feature>
<keyword evidence="9" id="KW-1185">Reference proteome</keyword>
<sequence length="417" mass="46741">MEGDGRIATGHVPHEGPGPSLQTPKCPAVPGVNQKRKALASAHLAALTLRYPERSLFILRKTNIVRRFCVLISHNSVFENFILFCILCNGVTLAMESNRKGFEHTSLGSALTKFEYLWMAIFTIEALMKIISMGFVYARGTYLRDGWNMVDFLVVVLSYVDIFASGNLTALRTVRVLRPLRAVTRIRGMKVLVSTMIGSMPTLIDVFVLCAFTFFICGLVGVQLFAGTLKYRCALPDFSHATTQQVGGRLQYSNVSYAIVDEEELCSGPLAEDVTWYLDTATGAPAPLNLPSGGAGRACPSGSFCTRQDSNPNHGMTSFDNILWAWLTIFQCITQESWTDVMYFTSDALTWWVWPFFVVLVVFGSLYIVNLALAVLFLQFSADNQEDKEDQRRRAVVEAAQRRHQQRRQQQELQQQE</sequence>
<dbReference type="FunFam" id="1.20.120.350:FF:000095">
    <property type="entry name" value="Voltage-gated Ca2+ channel, alpha subunit"/>
    <property type="match status" value="1"/>
</dbReference>
<dbReference type="InterPro" id="IPR005821">
    <property type="entry name" value="Ion_trans_dom"/>
</dbReference>
<feature type="domain" description="Ion transport" evidence="7">
    <location>
        <begin position="76"/>
        <end position="386"/>
    </location>
</feature>
<comment type="caution">
    <text evidence="8">The sequence shown here is derived from an EMBL/GenBank/DDBJ whole genome shotgun (WGS) entry which is preliminary data.</text>
</comment>
<protein>
    <recommendedName>
        <fullName evidence="7">Ion transport domain-containing protein</fullName>
    </recommendedName>
</protein>
<feature type="non-terminal residue" evidence="8">
    <location>
        <position position="417"/>
    </location>
</feature>
<feature type="region of interest" description="Disordered" evidence="5">
    <location>
        <begin position="387"/>
        <end position="417"/>
    </location>
</feature>
<dbReference type="FunFam" id="1.10.287.70:FF:000007">
    <property type="entry name" value="Voltage-dependent L-type calcium channel subunit alpha"/>
    <property type="match status" value="1"/>
</dbReference>
<dbReference type="InterPro" id="IPR043203">
    <property type="entry name" value="VGCC_Ca_Na"/>
</dbReference>
<evidence type="ECO:0000313" key="8">
    <source>
        <dbReference type="EMBL" id="GFR46008.1"/>
    </source>
</evidence>
<keyword evidence="4 6" id="KW-0472">Membrane</keyword>
<dbReference type="Proteomes" id="UP001054857">
    <property type="component" value="Unassembled WGS sequence"/>
</dbReference>
<evidence type="ECO:0000313" key="9">
    <source>
        <dbReference type="Proteomes" id="UP001054857"/>
    </source>
</evidence>
<evidence type="ECO:0000256" key="5">
    <source>
        <dbReference type="SAM" id="MobiDB-lite"/>
    </source>
</evidence>
<dbReference type="Gene3D" id="1.10.287.70">
    <property type="match status" value="1"/>
</dbReference>
<evidence type="ECO:0000256" key="4">
    <source>
        <dbReference type="ARBA" id="ARBA00023136"/>
    </source>
</evidence>
<keyword evidence="3 6" id="KW-1133">Transmembrane helix</keyword>
<dbReference type="PANTHER" id="PTHR10037:SF62">
    <property type="entry name" value="SODIUM CHANNEL PROTEIN 60E"/>
    <property type="match status" value="1"/>
</dbReference>